<dbReference type="SMART" id="SM00862">
    <property type="entry name" value="Trans_reg_C"/>
    <property type="match status" value="1"/>
</dbReference>
<evidence type="ECO:0000313" key="11">
    <source>
        <dbReference type="Proteomes" id="UP001519343"/>
    </source>
</evidence>
<evidence type="ECO:0000256" key="4">
    <source>
        <dbReference type="ARBA" id="ARBA00023125"/>
    </source>
</evidence>
<sequence>MNTKGKSILIVEDDPKIRQLIKLYLEKEGYEVFEAKDGEEAKEKFNHYDPCFIILDLMLPVVSGEEVCEWIRIEKKGEVPILMVSAKVDEEDRIKGLRMGADDYVTKPFSPGELVARVESVLRRTANRCSKITYRGVTVKPVRGEAHYRGETIPLTQHEFKLLYFMMRHPNQILTREQIVDELYPNQEKIVSERTIDVHVGKLREKVQADGEHPLIETVRGMGYRFVAF</sequence>
<dbReference type="InterPro" id="IPR001867">
    <property type="entry name" value="OmpR/PhoB-type_DNA-bd"/>
</dbReference>
<dbReference type="InterPro" id="IPR011006">
    <property type="entry name" value="CheY-like_superfamily"/>
</dbReference>
<feature type="domain" description="OmpR/PhoB-type" evidence="9">
    <location>
        <begin position="129"/>
        <end position="228"/>
    </location>
</feature>
<dbReference type="Pfam" id="PF00486">
    <property type="entry name" value="Trans_reg_C"/>
    <property type="match status" value="1"/>
</dbReference>
<dbReference type="CDD" id="cd00383">
    <property type="entry name" value="trans_reg_C"/>
    <property type="match status" value="1"/>
</dbReference>
<feature type="DNA-binding region" description="OmpR/PhoB-type" evidence="7">
    <location>
        <begin position="129"/>
        <end position="228"/>
    </location>
</feature>
<dbReference type="InterPro" id="IPR016032">
    <property type="entry name" value="Sig_transdc_resp-reg_C-effctor"/>
</dbReference>
<reference evidence="10 11" key="1">
    <citation type="submission" date="2021-03" db="EMBL/GenBank/DDBJ databases">
        <title>Genomic Encyclopedia of Type Strains, Phase IV (KMG-IV): sequencing the most valuable type-strain genomes for metagenomic binning, comparative biology and taxonomic classification.</title>
        <authorList>
            <person name="Goeker M."/>
        </authorList>
    </citation>
    <scope>NUCLEOTIDE SEQUENCE [LARGE SCALE GENOMIC DNA]</scope>
    <source>
        <strain evidence="10 11">DSM 24738</strain>
    </source>
</reference>
<keyword evidence="3" id="KW-0805">Transcription regulation</keyword>
<evidence type="ECO:0000259" key="9">
    <source>
        <dbReference type="PROSITE" id="PS51755"/>
    </source>
</evidence>
<dbReference type="SMART" id="SM00448">
    <property type="entry name" value="REC"/>
    <property type="match status" value="1"/>
</dbReference>
<dbReference type="InterPro" id="IPR001789">
    <property type="entry name" value="Sig_transdc_resp-reg_receiver"/>
</dbReference>
<evidence type="ECO:0000256" key="6">
    <source>
        <dbReference type="PROSITE-ProRule" id="PRU00169"/>
    </source>
</evidence>
<evidence type="ECO:0000256" key="1">
    <source>
        <dbReference type="ARBA" id="ARBA00022553"/>
    </source>
</evidence>
<dbReference type="InterPro" id="IPR036388">
    <property type="entry name" value="WH-like_DNA-bd_sf"/>
</dbReference>
<evidence type="ECO:0000259" key="8">
    <source>
        <dbReference type="PROSITE" id="PS50110"/>
    </source>
</evidence>
<feature type="domain" description="Response regulatory" evidence="8">
    <location>
        <begin position="7"/>
        <end position="122"/>
    </location>
</feature>
<feature type="modified residue" description="4-aspartylphosphate" evidence="6">
    <location>
        <position position="56"/>
    </location>
</feature>
<dbReference type="PANTHER" id="PTHR48111">
    <property type="entry name" value="REGULATOR OF RPOS"/>
    <property type="match status" value="1"/>
</dbReference>
<dbReference type="PROSITE" id="PS51755">
    <property type="entry name" value="OMPR_PHOB"/>
    <property type="match status" value="1"/>
</dbReference>
<dbReference type="PANTHER" id="PTHR48111:SF40">
    <property type="entry name" value="PHOSPHATE REGULON TRANSCRIPTIONAL REGULATORY PROTEIN PHOB"/>
    <property type="match status" value="1"/>
</dbReference>
<dbReference type="Gene3D" id="1.10.10.10">
    <property type="entry name" value="Winged helix-like DNA-binding domain superfamily/Winged helix DNA-binding domain"/>
    <property type="match status" value="1"/>
</dbReference>
<keyword evidence="1 6" id="KW-0597">Phosphoprotein</keyword>
<comment type="caution">
    <text evidence="10">The sequence shown here is derived from an EMBL/GenBank/DDBJ whole genome shotgun (WGS) entry which is preliminary data.</text>
</comment>
<name>A0ABS4GKW0_9BACL</name>
<dbReference type="Gene3D" id="6.10.250.690">
    <property type="match status" value="1"/>
</dbReference>
<dbReference type="RefSeq" id="WP_209808995.1">
    <property type="nucleotide sequence ID" value="NZ_JAGGKT010000002.1"/>
</dbReference>
<dbReference type="InterPro" id="IPR039420">
    <property type="entry name" value="WalR-like"/>
</dbReference>
<dbReference type="GO" id="GO:0003677">
    <property type="term" value="F:DNA binding"/>
    <property type="evidence" value="ECO:0007669"/>
    <property type="project" value="UniProtKB-KW"/>
</dbReference>
<evidence type="ECO:0000256" key="7">
    <source>
        <dbReference type="PROSITE-ProRule" id="PRU01091"/>
    </source>
</evidence>
<proteinExistence type="predicted"/>
<organism evidence="10 11">
    <name type="scientific">Ammoniphilus resinae</name>
    <dbReference type="NCBI Taxonomy" id="861532"/>
    <lineage>
        <taxon>Bacteria</taxon>
        <taxon>Bacillati</taxon>
        <taxon>Bacillota</taxon>
        <taxon>Bacilli</taxon>
        <taxon>Bacillales</taxon>
        <taxon>Paenibacillaceae</taxon>
        <taxon>Aneurinibacillus group</taxon>
        <taxon>Ammoniphilus</taxon>
    </lineage>
</organism>
<dbReference type="Gene3D" id="3.40.50.2300">
    <property type="match status" value="1"/>
</dbReference>
<keyword evidence="11" id="KW-1185">Reference proteome</keyword>
<dbReference type="Proteomes" id="UP001519343">
    <property type="component" value="Unassembled WGS sequence"/>
</dbReference>
<dbReference type="EMBL" id="JAGGKT010000002">
    <property type="protein sequence ID" value="MBP1930879.1"/>
    <property type="molecule type" value="Genomic_DNA"/>
</dbReference>
<keyword evidence="2" id="KW-0902">Two-component regulatory system</keyword>
<dbReference type="CDD" id="cd17574">
    <property type="entry name" value="REC_OmpR"/>
    <property type="match status" value="1"/>
</dbReference>
<gene>
    <name evidence="10" type="ORF">J2Z37_000876</name>
</gene>
<accession>A0ABS4GKW0</accession>
<evidence type="ECO:0000313" key="10">
    <source>
        <dbReference type="EMBL" id="MBP1930879.1"/>
    </source>
</evidence>
<evidence type="ECO:0000256" key="2">
    <source>
        <dbReference type="ARBA" id="ARBA00023012"/>
    </source>
</evidence>
<evidence type="ECO:0000256" key="3">
    <source>
        <dbReference type="ARBA" id="ARBA00023015"/>
    </source>
</evidence>
<keyword evidence="5" id="KW-0804">Transcription</keyword>
<dbReference type="SUPFAM" id="SSF46894">
    <property type="entry name" value="C-terminal effector domain of the bipartite response regulators"/>
    <property type="match status" value="1"/>
</dbReference>
<dbReference type="Pfam" id="PF00072">
    <property type="entry name" value="Response_reg"/>
    <property type="match status" value="1"/>
</dbReference>
<evidence type="ECO:0000256" key="5">
    <source>
        <dbReference type="ARBA" id="ARBA00023163"/>
    </source>
</evidence>
<protein>
    <submittedName>
        <fullName evidence="10">DNA-binding response OmpR family regulator</fullName>
    </submittedName>
</protein>
<dbReference type="SUPFAM" id="SSF52172">
    <property type="entry name" value="CheY-like"/>
    <property type="match status" value="1"/>
</dbReference>
<keyword evidence="4 7" id="KW-0238">DNA-binding</keyword>
<dbReference type="PROSITE" id="PS50110">
    <property type="entry name" value="RESPONSE_REGULATORY"/>
    <property type="match status" value="1"/>
</dbReference>